<reference evidence="3 4" key="1">
    <citation type="submission" date="2020-09" db="EMBL/GenBank/DDBJ databases">
        <title>A novel species.</title>
        <authorList>
            <person name="Gao J."/>
        </authorList>
    </citation>
    <scope>NUCLEOTIDE SEQUENCE [LARGE SCALE GENOMIC DNA]</scope>
    <source>
        <strain evidence="3 4">CRXT-Y-14</strain>
    </source>
</reference>
<evidence type="ECO:0000313" key="4">
    <source>
        <dbReference type="Proteomes" id="UP000516428"/>
    </source>
</evidence>
<dbReference type="PANTHER" id="PTHR34512:SF30">
    <property type="entry name" value="OUTER MEMBRANE PROTEIN ASSEMBLY FACTOR BAMB"/>
    <property type="match status" value="1"/>
</dbReference>
<dbReference type="SUPFAM" id="SSF50998">
    <property type="entry name" value="Quinoprotein alcohol dehydrogenase-like"/>
    <property type="match status" value="1"/>
</dbReference>
<sequence length="456" mass="47880">MVTLAVVLGGIGSLVAWYLSNEGYLPGDAMVRSWSAQKDRAGEAGTADDNWVVGDVAVRSKDDAVTGYGIAAGQDGKKLWEYVPPGRGEICGTAEHAGTGAVLVARGAAGGDVAGLPGAGCTTILALDAKDGRELWKEEAKPAKDAFGDAVPGSAPTLDARGDLAVVAQDRRRPEPDAQGNPVRQNGKSDDVTLRGLDLRTGKLRWTAELPDRCGPQSVSMGEKRVFAVLSCDAGGRDEREVSELTVAAFDRATGALAWNAPIDDRRPLDPKTAVGIESVDPLVLSVGAAPDNPATSNPSASEAGVFVPFDANGRPGPVIDASRDKGVINAGDRMQTAVAGDRLYALSGYWQKGNHDIVVAFDLKTGEQVWSEEMDNPAPALAVLDGRVTVLNEWSTQAEAITTVVELDPDDGEELDERHFRDEVPGPVGGMYAHDGRLITASQGGGAPFTAYERW</sequence>
<gene>
    <name evidence="3" type="ORF">IAG42_14625</name>
</gene>
<dbReference type="SMART" id="SM00564">
    <property type="entry name" value="PQQ"/>
    <property type="match status" value="3"/>
</dbReference>
<evidence type="ECO:0000259" key="2">
    <source>
        <dbReference type="Pfam" id="PF13360"/>
    </source>
</evidence>
<dbReference type="Gene3D" id="2.130.10.10">
    <property type="entry name" value="YVTN repeat-like/Quinoprotein amine dehydrogenase"/>
    <property type="match status" value="2"/>
</dbReference>
<proteinExistence type="predicted"/>
<accession>A0A7H1B7L9</accession>
<feature type="domain" description="Pyrrolo-quinoline quinone repeat" evidence="2">
    <location>
        <begin position="74"/>
        <end position="264"/>
    </location>
</feature>
<organism evidence="3 4">
    <name type="scientific">Streptomyces xanthii</name>
    <dbReference type="NCBI Taxonomy" id="2768069"/>
    <lineage>
        <taxon>Bacteria</taxon>
        <taxon>Bacillati</taxon>
        <taxon>Actinomycetota</taxon>
        <taxon>Actinomycetes</taxon>
        <taxon>Kitasatosporales</taxon>
        <taxon>Streptomycetaceae</taxon>
        <taxon>Streptomyces</taxon>
    </lineage>
</organism>
<dbReference type="EMBL" id="CP061281">
    <property type="protein sequence ID" value="QNS04724.1"/>
    <property type="molecule type" value="Genomic_DNA"/>
</dbReference>
<dbReference type="Proteomes" id="UP000516428">
    <property type="component" value="Chromosome"/>
</dbReference>
<dbReference type="Pfam" id="PF13360">
    <property type="entry name" value="PQQ_2"/>
    <property type="match status" value="1"/>
</dbReference>
<evidence type="ECO:0000256" key="1">
    <source>
        <dbReference type="SAM" id="MobiDB-lite"/>
    </source>
</evidence>
<dbReference type="KEGG" id="sxn:IAG42_14625"/>
<evidence type="ECO:0000313" key="3">
    <source>
        <dbReference type="EMBL" id="QNS04724.1"/>
    </source>
</evidence>
<keyword evidence="4" id="KW-1185">Reference proteome</keyword>
<dbReference type="AlphaFoldDB" id="A0A7H1B7L9"/>
<feature type="region of interest" description="Disordered" evidence="1">
    <location>
        <begin position="171"/>
        <end position="191"/>
    </location>
</feature>
<dbReference type="InterPro" id="IPR018391">
    <property type="entry name" value="PQQ_b-propeller_rpt"/>
</dbReference>
<dbReference type="InterPro" id="IPR015943">
    <property type="entry name" value="WD40/YVTN_repeat-like_dom_sf"/>
</dbReference>
<name>A0A7H1B7L9_9ACTN</name>
<protein>
    <submittedName>
        <fullName evidence="3">PQQ-binding-like beta-propeller repeat protein</fullName>
    </submittedName>
</protein>
<dbReference type="PANTHER" id="PTHR34512">
    <property type="entry name" value="CELL SURFACE PROTEIN"/>
    <property type="match status" value="1"/>
</dbReference>
<dbReference type="InterPro" id="IPR002372">
    <property type="entry name" value="PQQ_rpt_dom"/>
</dbReference>
<dbReference type="RefSeq" id="WP_188337432.1">
    <property type="nucleotide sequence ID" value="NZ_CP061281.1"/>
</dbReference>
<dbReference type="InterPro" id="IPR011047">
    <property type="entry name" value="Quinoprotein_ADH-like_sf"/>
</dbReference>